<dbReference type="AlphaFoldDB" id="A0A8J8N9S5"/>
<sequence>MSVTTQKQQWRLNYFQTMNFVDIKDRIQFIARSLWPQTFQMIRSRGYQVAASAHVYNLLRHVQSGNATIRRQPSEVLQKYHRQEIDRLSKGHILTSILHKSIVFNPPGETHRNWYLDDFVENVELRGNSD</sequence>
<evidence type="ECO:0000313" key="1">
    <source>
        <dbReference type="EMBL" id="TNV67743.1"/>
    </source>
</evidence>
<keyword evidence="2" id="KW-1185">Reference proteome</keyword>
<proteinExistence type="predicted"/>
<comment type="caution">
    <text evidence="1">The sequence shown here is derived from an EMBL/GenBank/DDBJ whole genome shotgun (WGS) entry which is preliminary data.</text>
</comment>
<organism evidence="1 2">
    <name type="scientific">Halteria grandinella</name>
    <dbReference type="NCBI Taxonomy" id="5974"/>
    <lineage>
        <taxon>Eukaryota</taxon>
        <taxon>Sar</taxon>
        <taxon>Alveolata</taxon>
        <taxon>Ciliophora</taxon>
        <taxon>Intramacronucleata</taxon>
        <taxon>Spirotrichea</taxon>
        <taxon>Stichotrichia</taxon>
        <taxon>Sporadotrichida</taxon>
        <taxon>Halteriidae</taxon>
        <taxon>Halteria</taxon>
    </lineage>
</organism>
<reference evidence="1" key="1">
    <citation type="submission" date="2019-06" db="EMBL/GenBank/DDBJ databases">
        <authorList>
            <person name="Zheng W."/>
        </authorList>
    </citation>
    <scope>NUCLEOTIDE SEQUENCE</scope>
    <source>
        <strain evidence="1">QDHG01</strain>
    </source>
</reference>
<dbReference type="EMBL" id="RRYP01037115">
    <property type="protein sequence ID" value="TNV67743.1"/>
    <property type="molecule type" value="Genomic_DNA"/>
</dbReference>
<dbReference type="Proteomes" id="UP000785679">
    <property type="component" value="Unassembled WGS sequence"/>
</dbReference>
<evidence type="ECO:0000313" key="2">
    <source>
        <dbReference type="Proteomes" id="UP000785679"/>
    </source>
</evidence>
<protein>
    <submittedName>
        <fullName evidence="1">Uncharacterized protein</fullName>
    </submittedName>
</protein>
<gene>
    <name evidence="1" type="ORF">FGO68_gene4542</name>
</gene>
<accession>A0A8J8N9S5</accession>
<name>A0A8J8N9S5_HALGN</name>